<reference evidence="1 2" key="1">
    <citation type="submission" date="2018-01" db="EMBL/GenBank/DDBJ databases">
        <title>Comparison of the Chinese Bamboo Partridge and Red Junglefowl genome sequences highlights the importance of demography in genome evolution.</title>
        <authorList>
            <person name="Tiley G.P."/>
            <person name="Kimball R.T."/>
            <person name="Braun E.L."/>
            <person name="Burleigh J.G."/>
        </authorList>
    </citation>
    <scope>NUCLEOTIDE SEQUENCE [LARGE SCALE GENOMIC DNA]</scope>
    <source>
        <strain evidence="1">RTK389</strain>
        <tissue evidence="1">Blood</tissue>
    </source>
</reference>
<gene>
    <name evidence="1" type="ORF">CIB84_015683</name>
</gene>
<accession>A0A2P4S8Z3</accession>
<evidence type="ECO:0000313" key="2">
    <source>
        <dbReference type="Proteomes" id="UP000237246"/>
    </source>
</evidence>
<protein>
    <submittedName>
        <fullName evidence="1">Uncharacterized protein</fullName>
    </submittedName>
</protein>
<dbReference type="Proteomes" id="UP000237246">
    <property type="component" value="Unassembled WGS sequence"/>
</dbReference>
<dbReference type="EMBL" id="PPHD01081543">
    <property type="protein sequence ID" value="POI20570.1"/>
    <property type="molecule type" value="Genomic_DNA"/>
</dbReference>
<name>A0A2P4S8Z3_BAMTH</name>
<comment type="caution">
    <text evidence="1">The sequence shown here is derived from an EMBL/GenBank/DDBJ whole genome shotgun (WGS) entry which is preliminary data.</text>
</comment>
<keyword evidence="2" id="KW-1185">Reference proteome</keyword>
<sequence length="9" mass="1121">MDYHFAKPL</sequence>
<organism evidence="1 2">
    <name type="scientific">Bambusicola thoracicus</name>
    <name type="common">Chinese bamboo-partridge</name>
    <name type="synonym">Perdix thoracica</name>
    <dbReference type="NCBI Taxonomy" id="9083"/>
    <lineage>
        <taxon>Eukaryota</taxon>
        <taxon>Metazoa</taxon>
        <taxon>Chordata</taxon>
        <taxon>Craniata</taxon>
        <taxon>Vertebrata</taxon>
        <taxon>Euteleostomi</taxon>
        <taxon>Archelosauria</taxon>
        <taxon>Archosauria</taxon>
        <taxon>Dinosauria</taxon>
        <taxon>Saurischia</taxon>
        <taxon>Theropoda</taxon>
        <taxon>Coelurosauria</taxon>
        <taxon>Aves</taxon>
        <taxon>Neognathae</taxon>
        <taxon>Galloanserae</taxon>
        <taxon>Galliformes</taxon>
        <taxon>Phasianidae</taxon>
        <taxon>Perdicinae</taxon>
        <taxon>Bambusicola</taxon>
    </lineage>
</organism>
<evidence type="ECO:0000313" key="1">
    <source>
        <dbReference type="EMBL" id="POI20570.1"/>
    </source>
</evidence>
<proteinExistence type="predicted"/>